<evidence type="ECO:0000256" key="4">
    <source>
        <dbReference type="ARBA" id="ARBA00022552"/>
    </source>
</evidence>
<dbReference type="CDD" id="cd01335">
    <property type="entry name" value="Radical_SAM"/>
    <property type="match status" value="1"/>
</dbReference>
<evidence type="ECO:0000256" key="2">
    <source>
        <dbReference type="ARBA" id="ARBA00022485"/>
    </source>
</evidence>
<feature type="active site" description="S-methylcysteine intermediate" evidence="12">
    <location>
        <position position="355"/>
    </location>
</feature>
<dbReference type="FunFam" id="3.20.20.70:FF:000014">
    <property type="entry name" value="Probable dual-specificity RNA methyltransferase RlmN"/>
    <property type="match status" value="1"/>
</dbReference>
<dbReference type="InterPro" id="IPR027492">
    <property type="entry name" value="RNA_MTrfase_RlmN"/>
</dbReference>
<dbReference type="PROSITE" id="PS51918">
    <property type="entry name" value="RADICAL_SAM"/>
    <property type="match status" value="1"/>
</dbReference>
<keyword evidence="12" id="KW-1015">Disulfide bond</keyword>
<dbReference type="GO" id="GO:0030488">
    <property type="term" value="P:tRNA methylation"/>
    <property type="evidence" value="ECO:0007669"/>
    <property type="project" value="UniProtKB-UniRule"/>
</dbReference>
<evidence type="ECO:0000256" key="12">
    <source>
        <dbReference type="HAMAP-Rule" id="MF_01849"/>
    </source>
</evidence>
<comment type="catalytic activity">
    <reaction evidence="12">
        <text>adenosine(37) in tRNA + 2 reduced [2Fe-2S]-[ferredoxin] + 2 S-adenosyl-L-methionine = 2-methyladenosine(37) in tRNA + 5'-deoxyadenosine + L-methionine + 2 oxidized [2Fe-2S]-[ferredoxin] + S-adenosyl-L-homocysteine</text>
        <dbReference type="Rhea" id="RHEA:43332"/>
        <dbReference type="Rhea" id="RHEA-COMP:10000"/>
        <dbReference type="Rhea" id="RHEA-COMP:10001"/>
        <dbReference type="Rhea" id="RHEA-COMP:10162"/>
        <dbReference type="Rhea" id="RHEA-COMP:10485"/>
        <dbReference type="ChEBI" id="CHEBI:17319"/>
        <dbReference type="ChEBI" id="CHEBI:33737"/>
        <dbReference type="ChEBI" id="CHEBI:33738"/>
        <dbReference type="ChEBI" id="CHEBI:57844"/>
        <dbReference type="ChEBI" id="CHEBI:57856"/>
        <dbReference type="ChEBI" id="CHEBI:59789"/>
        <dbReference type="ChEBI" id="CHEBI:74411"/>
        <dbReference type="ChEBI" id="CHEBI:74497"/>
        <dbReference type="EC" id="2.1.1.192"/>
    </reaction>
</comment>
<feature type="binding site" evidence="12">
    <location>
        <position position="123"/>
    </location>
    <ligand>
        <name>[4Fe-4S] cluster</name>
        <dbReference type="ChEBI" id="CHEBI:49883"/>
        <note>4Fe-4S-S-AdoMet</note>
    </ligand>
</feature>
<dbReference type="GO" id="GO:0070040">
    <property type="term" value="F:rRNA (adenine(2503)-C2-)-methyltransferase activity"/>
    <property type="evidence" value="ECO:0007669"/>
    <property type="project" value="UniProtKB-UniRule"/>
</dbReference>
<evidence type="ECO:0000256" key="10">
    <source>
        <dbReference type="ARBA" id="ARBA00023004"/>
    </source>
</evidence>
<comment type="cofactor">
    <cofactor evidence="12">
        <name>[4Fe-4S] cluster</name>
        <dbReference type="ChEBI" id="CHEBI:49883"/>
    </cofactor>
    <text evidence="12">Binds 1 [4Fe-4S] cluster. The cluster is coordinated with 3 cysteines and an exchangeable S-adenosyl-L-methionine.</text>
</comment>
<dbReference type="InterPro" id="IPR040072">
    <property type="entry name" value="Methyltransferase_A"/>
</dbReference>
<dbReference type="PANTHER" id="PTHR30544:SF5">
    <property type="entry name" value="RADICAL SAM CORE DOMAIN-CONTAINING PROTEIN"/>
    <property type="match status" value="1"/>
</dbReference>
<accession>A0A1P8F8K5</accession>
<dbReference type="Proteomes" id="UP000185934">
    <property type="component" value="Chromosome"/>
</dbReference>
<dbReference type="SFLD" id="SFLDG01062">
    <property type="entry name" value="methyltransferase_(Class_A)"/>
    <property type="match status" value="1"/>
</dbReference>
<keyword evidence="6 12" id="KW-0808">Transferase</keyword>
<comment type="miscellaneous">
    <text evidence="12">Reaction proceeds by a ping-pong mechanism involving intermediate methylation of a conserved cysteine residue.</text>
</comment>
<gene>
    <name evidence="12 14" type="primary">rlmN</name>
    <name evidence="14" type="ORF">Dform_01484</name>
</gene>
<keyword evidence="3 12" id="KW-0963">Cytoplasm</keyword>
<dbReference type="InterPro" id="IPR007197">
    <property type="entry name" value="rSAM"/>
</dbReference>
<keyword evidence="15" id="KW-1185">Reference proteome</keyword>
<comment type="catalytic activity">
    <reaction evidence="12">
        <text>adenosine(2503) in 23S rRNA + 2 reduced [2Fe-2S]-[ferredoxin] + 2 S-adenosyl-L-methionine = 2-methyladenosine(2503) in 23S rRNA + 5'-deoxyadenosine + L-methionine + 2 oxidized [2Fe-2S]-[ferredoxin] + S-adenosyl-L-homocysteine</text>
        <dbReference type="Rhea" id="RHEA:42916"/>
        <dbReference type="Rhea" id="RHEA-COMP:10000"/>
        <dbReference type="Rhea" id="RHEA-COMP:10001"/>
        <dbReference type="Rhea" id="RHEA-COMP:10152"/>
        <dbReference type="Rhea" id="RHEA-COMP:10282"/>
        <dbReference type="ChEBI" id="CHEBI:17319"/>
        <dbReference type="ChEBI" id="CHEBI:33737"/>
        <dbReference type="ChEBI" id="CHEBI:33738"/>
        <dbReference type="ChEBI" id="CHEBI:57844"/>
        <dbReference type="ChEBI" id="CHEBI:57856"/>
        <dbReference type="ChEBI" id="CHEBI:59789"/>
        <dbReference type="ChEBI" id="CHEBI:74411"/>
        <dbReference type="ChEBI" id="CHEBI:74497"/>
        <dbReference type="EC" id="2.1.1.192"/>
    </reaction>
</comment>
<dbReference type="GO" id="GO:0005737">
    <property type="term" value="C:cytoplasm"/>
    <property type="evidence" value="ECO:0007669"/>
    <property type="project" value="UniProtKB-SubCell"/>
</dbReference>
<dbReference type="EMBL" id="CP018258">
    <property type="protein sequence ID" value="APV44806.1"/>
    <property type="molecule type" value="Genomic_DNA"/>
</dbReference>
<keyword evidence="7 12" id="KW-0949">S-adenosyl-L-methionine</keyword>
<feature type="binding site" evidence="12">
    <location>
        <position position="312"/>
    </location>
    <ligand>
        <name>S-adenosyl-L-methionine</name>
        <dbReference type="ChEBI" id="CHEBI:59789"/>
    </ligand>
</feature>
<dbReference type="Pfam" id="PF21016">
    <property type="entry name" value="RlmN_N"/>
    <property type="match status" value="1"/>
</dbReference>
<evidence type="ECO:0000256" key="6">
    <source>
        <dbReference type="ARBA" id="ARBA00022679"/>
    </source>
</evidence>
<evidence type="ECO:0000313" key="15">
    <source>
        <dbReference type="Proteomes" id="UP000185934"/>
    </source>
</evidence>
<keyword evidence="9 12" id="KW-0479">Metal-binding</keyword>
<dbReference type="InterPro" id="IPR013785">
    <property type="entry name" value="Aldolase_TIM"/>
</dbReference>
<dbReference type="AlphaFoldDB" id="A0A1P8F8K5"/>
<dbReference type="GO" id="GO:0000049">
    <property type="term" value="F:tRNA binding"/>
    <property type="evidence" value="ECO:0007669"/>
    <property type="project" value="UniProtKB-UniRule"/>
</dbReference>
<dbReference type="GO" id="GO:0070475">
    <property type="term" value="P:rRNA base methylation"/>
    <property type="evidence" value="ECO:0007669"/>
    <property type="project" value="UniProtKB-UniRule"/>
</dbReference>
<dbReference type="NCBIfam" id="TIGR00048">
    <property type="entry name" value="rRNA_mod_RlmN"/>
    <property type="match status" value="1"/>
</dbReference>
<keyword evidence="11 12" id="KW-0411">Iron-sulfur</keyword>
<evidence type="ECO:0000259" key="13">
    <source>
        <dbReference type="PROSITE" id="PS51918"/>
    </source>
</evidence>
<feature type="binding site" evidence="12">
    <location>
        <begin position="236"/>
        <end position="238"/>
    </location>
    <ligand>
        <name>S-adenosyl-L-methionine</name>
        <dbReference type="ChEBI" id="CHEBI:59789"/>
    </ligand>
</feature>
<keyword evidence="4 12" id="KW-0698">rRNA processing</keyword>
<evidence type="ECO:0000313" key="14">
    <source>
        <dbReference type="EMBL" id="APV44806.1"/>
    </source>
</evidence>
<dbReference type="InterPro" id="IPR048641">
    <property type="entry name" value="RlmN_N"/>
</dbReference>
<feature type="binding site" evidence="12">
    <location>
        <position position="213"/>
    </location>
    <ligand>
        <name>S-adenosyl-L-methionine</name>
        <dbReference type="ChEBI" id="CHEBI:59789"/>
    </ligand>
</feature>
<evidence type="ECO:0000256" key="7">
    <source>
        <dbReference type="ARBA" id="ARBA00022691"/>
    </source>
</evidence>
<proteinExistence type="inferred from homology"/>
<organism evidence="14 15">
    <name type="scientific">Dehalogenimonas formicexedens</name>
    <dbReference type="NCBI Taxonomy" id="1839801"/>
    <lineage>
        <taxon>Bacteria</taxon>
        <taxon>Bacillati</taxon>
        <taxon>Chloroflexota</taxon>
        <taxon>Dehalococcoidia</taxon>
        <taxon>Dehalococcoidales</taxon>
        <taxon>Dehalococcoidaceae</taxon>
        <taxon>Dehalogenimonas</taxon>
    </lineage>
</organism>
<reference evidence="15" key="1">
    <citation type="submission" date="2016-11" db="EMBL/GenBank/DDBJ databases">
        <title>Dehalogenimonas formicexedens sp. nov., a chlorinated alkane respiring bacterium isolated from contaminated groundwater.</title>
        <authorList>
            <person name="Key T.A."/>
            <person name="Bowman K.S."/>
            <person name="Lee I."/>
            <person name="Chun J."/>
            <person name="Albuquerque L."/>
            <person name="da Costa M.S."/>
            <person name="Rainey F.A."/>
            <person name="Moe W.M."/>
        </authorList>
    </citation>
    <scope>NUCLEOTIDE SEQUENCE [LARGE SCALE GENOMIC DNA]</scope>
    <source>
        <strain evidence="15">NSZ-14</strain>
    </source>
</reference>
<comment type="similarity">
    <text evidence="12">Belongs to the radical SAM superfamily. RlmN family.</text>
</comment>
<dbReference type="EC" id="2.1.1.192" evidence="12"/>
<dbReference type="STRING" id="1839801.Dform_01484"/>
<dbReference type="RefSeq" id="WP_076004434.1">
    <property type="nucleotide sequence ID" value="NZ_CP018258.1"/>
</dbReference>
<evidence type="ECO:0000256" key="9">
    <source>
        <dbReference type="ARBA" id="ARBA00022723"/>
    </source>
</evidence>
<sequence length="366" mass="40815">MRDSPHKENLSNLTFDQLVEFVRGLSEPASGASDLWKWIYRRFETDFGLMNGIRPSLIEKLERFAEITTIEPLEERVSADSLTRKVLFRLADGKTIETALMFFKNQGSGRDRRTICVSSQVGCPVGCAFCATGQQGFERNLSPGEIVAQVLYFLRLMERETAPDEANPQRRLTNVVFMGMGEPLANYDNVRRSITILNSPKGLNMGIRQITLSTSGMAPEILKLAQDDVQCQLALSLHAANDELRRRLVPLARKYPVGELMPVCREYSGKTGRHVYIEYALFDQVNDSPKDADELIELLGKGGFPVNLIPCNETSANGFHPPSLDTARAFQKRLISGGVRAMLRVSRGADIGAGCGQLKSRWLESR</sequence>
<dbReference type="InterPro" id="IPR004383">
    <property type="entry name" value="rRNA_lsu_MTrfase_RlmN/Cfr"/>
</dbReference>
<comment type="function">
    <text evidence="12">Specifically methylates position 2 of adenine 2503 in 23S rRNA and position 2 of adenine 37 in tRNAs.</text>
</comment>
<keyword evidence="8 12" id="KW-0819">tRNA processing</keyword>
<feature type="binding site" evidence="12">
    <location>
        <position position="127"/>
    </location>
    <ligand>
        <name>[4Fe-4S] cluster</name>
        <dbReference type="ChEBI" id="CHEBI:49883"/>
        <note>4Fe-4S-S-AdoMet</note>
    </ligand>
</feature>
<keyword evidence="2 12" id="KW-0004">4Fe-4S</keyword>
<feature type="binding site" evidence="12">
    <location>
        <position position="130"/>
    </location>
    <ligand>
        <name>[4Fe-4S] cluster</name>
        <dbReference type="ChEBI" id="CHEBI:49883"/>
        <note>4Fe-4S-S-AdoMet</note>
    </ligand>
</feature>
<name>A0A1P8F8K5_9CHLR</name>
<dbReference type="Pfam" id="PF04055">
    <property type="entry name" value="Radical_SAM"/>
    <property type="match status" value="1"/>
</dbReference>
<dbReference type="KEGG" id="dfo:Dform_01484"/>
<dbReference type="Gene3D" id="3.20.20.70">
    <property type="entry name" value="Aldolase class I"/>
    <property type="match status" value="1"/>
</dbReference>
<dbReference type="GO" id="GO:0051539">
    <property type="term" value="F:4 iron, 4 sulfur cluster binding"/>
    <property type="evidence" value="ECO:0007669"/>
    <property type="project" value="UniProtKB-UniRule"/>
</dbReference>
<feature type="active site" description="Proton acceptor" evidence="12">
    <location>
        <position position="97"/>
    </location>
</feature>
<dbReference type="GO" id="GO:0002935">
    <property type="term" value="F:tRNA (adenine(37)-C2)-methyltransferase activity"/>
    <property type="evidence" value="ECO:0007669"/>
    <property type="project" value="UniProtKB-UniRule"/>
</dbReference>
<feature type="binding site" evidence="12">
    <location>
        <begin position="181"/>
        <end position="182"/>
    </location>
    <ligand>
        <name>S-adenosyl-L-methionine</name>
        <dbReference type="ChEBI" id="CHEBI:59789"/>
    </ligand>
</feature>
<protein>
    <recommendedName>
        <fullName evidence="12">Probable dual-specificity RNA methyltransferase RlmN</fullName>
        <ecNumber evidence="12">2.1.1.192</ecNumber>
    </recommendedName>
    <alternativeName>
        <fullName evidence="12">23S rRNA (adenine(2503)-C(2))-methyltransferase</fullName>
    </alternativeName>
    <alternativeName>
        <fullName evidence="12">23S rRNA m2A2503 methyltransferase</fullName>
    </alternativeName>
    <alternativeName>
        <fullName evidence="12">Ribosomal RNA large subunit methyltransferase N</fullName>
    </alternativeName>
    <alternativeName>
        <fullName evidence="12">tRNA (adenine(37)-C(2))-methyltransferase</fullName>
    </alternativeName>
    <alternativeName>
        <fullName evidence="12">tRNA m2A37 methyltransferase</fullName>
    </alternativeName>
</protein>
<feature type="domain" description="Radical SAM core" evidence="13">
    <location>
        <begin position="109"/>
        <end position="352"/>
    </location>
</feature>
<evidence type="ECO:0000256" key="5">
    <source>
        <dbReference type="ARBA" id="ARBA00022603"/>
    </source>
</evidence>
<evidence type="ECO:0000256" key="8">
    <source>
        <dbReference type="ARBA" id="ARBA00022694"/>
    </source>
</evidence>
<evidence type="ECO:0000256" key="11">
    <source>
        <dbReference type="ARBA" id="ARBA00023014"/>
    </source>
</evidence>
<dbReference type="Gene3D" id="1.10.150.530">
    <property type="match status" value="1"/>
</dbReference>
<dbReference type="SFLD" id="SFLDS00029">
    <property type="entry name" value="Radical_SAM"/>
    <property type="match status" value="1"/>
</dbReference>
<dbReference type="GO" id="GO:0046872">
    <property type="term" value="F:metal ion binding"/>
    <property type="evidence" value="ECO:0007669"/>
    <property type="project" value="UniProtKB-KW"/>
</dbReference>
<comment type="subcellular location">
    <subcellularLocation>
        <location evidence="1 12">Cytoplasm</location>
    </subcellularLocation>
</comment>
<keyword evidence="5 12" id="KW-0489">Methyltransferase</keyword>
<dbReference type="SFLD" id="SFLDF00275">
    <property type="entry name" value="adenosine_C2_methyltransferase"/>
    <property type="match status" value="1"/>
</dbReference>
<dbReference type="PIRSF" id="PIRSF006004">
    <property type="entry name" value="CHP00048"/>
    <property type="match status" value="1"/>
</dbReference>
<dbReference type="InterPro" id="IPR058240">
    <property type="entry name" value="rSAM_sf"/>
</dbReference>
<comment type="caution">
    <text evidence="12">Lacks conserved residue(s) required for the propagation of feature annotation.</text>
</comment>
<evidence type="ECO:0000256" key="3">
    <source>
        <dbReference type="ARBA" id="ARBA00022490"/>
    </source>
</evidence>
<keyword evidence="10 12" id="KW-0408">Iron</keyword>
<dbReference type="OrthoDB" id="9793973at2"/>
<dbReference type="PANTHER" id="PTHR30544">
    <property type="entry name" value="23S RRNA METHYLTRANSFERASE"/>
    <property type="match status" value="1"/>
</dbReference>
<dbReference type="SUPFAM" id="SSF102114">
    <property type="entry name" value="Radical SAM enzymes"/>
    <property type="match status" value="1"/>
</dbReference>
<dbReference type="HAMAP" id="MF_01849">
    <property type="entry name" value="RNA_methyltr_RlmN"/>
    <property type="match status" value="1"/>
</dbReference>
<dbReference type="GO" id="GO:0019843">
    <property type="term" value="F:rRNA binding"/>
    <property type="evidence" value="ECO:0007669"/>
    <property type="project" value="UniProtKB-UniRule"/>
</dbReference>
<evidence type="ECO:0000256" key="1">
    <source>
        <dbReference type="ARBA" id="ARBA00004496"/>
    </source>
</evidence>